<evidence type="ECO:0000256" key="1">
    <source>
        <dbReference type="SAM" id="Phobius"/>
    </source>
</evidence>
<keyword evidence="1" id="KW-1133">Transmembrane helix</keyword>
<dbReference type="AlphaFoldDB" id="A0A2T0PVE6"/>
<dbReference type="EMBL" id="PVZC01000009">
    <property type="protein sequence ID" value="PRX95501.1"/>
    <property type="molecule type" value="Genomic_DNA"/>
</dbReference>
<keyword evidence="4" id="KW-1185">Reference proteome</keyword>
<name>A0A2T0PVE6_9ACTN</name>
<feature type="transmembrane region" description="Helical" evidence="1">
    <location>
        <begin position="36"/>
        <end position="57"/>
    </location>
</feature>
<dbReference type="RefSeq" id="WP_245930464.1">
    <property type="nucleotide sequence ID" value="NZ_PVZC01000009.1"/>
</dbReference>
<dbReference type="Proteomes" id="UP000237846">
    <property type="component" value="Unassembled WGS sequence"/>
</dbReference>
<sequence length="78" mass="8809">MKMITLLQIQASNFIYERKQALRSALHRDGERGAGIVEYGALIVLAGLLMLLLYNAFDDTIQDAVEDGLENLFDMDEF</sequence>
<protein>
    <submittedName>
        <fullName evidence="3">Uncharacterized protein</fullName>
    </submittedName>
</protein>
<dbReference type="EMBL" id="PVZC01000009">
    <property type="protein sequence ID" value="PRX95502.1"/>
    <property type="molecule type" value="Genomic_DNA"/>
</dbReference>
<reference evidence="3 4" key="1">
    <citation type="submission" date="2018-03" db="EMBL/GenBank/DDBJ databases">
        <title>Genomic Encyclopedia of Archaeal and Bacterial Type Strains, Phase II (KMG-II): from individual species to whole genera.</title>
        <authorList>
            <person name="Goeker M."/>
        </authorList>
    </citation>
    <scope>NUCLEOTIDE SEQUENCE [LARGE SCALE GENOMIC DNA]</scope>
    <source>
        <strain evidence="3 4">DSM 45601</strain>
    </source>
</reference>
<evidence type="ECO:0000313" key="2">
    <source>
        <dbReference type="EMBL" id="PRX95501.1"/>
    </source>
</evidence>
<organism evidence="3 4">
    <name type="scientific">Allonocardiopsis opalescens</name>
    <dbReference type="NCBI Taxonomy" id="1144618"/>
    <lineage>
        <taxon>Bacteria</taxon>
        <taxon>Bacillati</taxon>
        <taxon>Actinomycetota</taxon>
        <taxon>Actinomycetes</taxon>
        <taxon>Streptosporangiales</taxon>
        <taxon>Allonocardiopsis</taxon>
    </lineage>
</organism>
<keyword evidence="1" id="KW-0472">Membrane</keyword>
<evidence type="ECO:0000313" key="4">
    <source>
        <dbReference type="Proteomes" id="UP000237846"/>
    </source>
</evidence>
<keyword evidence="1" id="KW-0812">Transmembrane</keyword>
<gene>
    <name evidence="2" type="ORF">CLV72_109110</name>
    <name evidence="3" type="ORF">CLV72_109111</name>
</gene>
<evidence type="ECO:0000313" key="3">
    <source>
        <dbReference type="EMBL" id="PRX95502.1"/>
    </source>
</evidence>
<accession>A0A2T0PVE6</accession>
<proteinExistence type="predicted"/>
<comment type="caution">
    <text evidence="3">The sequence shown here is derived from an EMBL/GenBank/DDBJ whole genome shotgun (WGS) entry which is preliminary data.</text>
</comment>